<dbReference type="InterPro" id="IPR036573">
    <property type="entry name" value="CBM_sf_5/12"/>
</dbReference>
<dbReference type="InterPro" id="IPR017853">
    <property type="entry name" value="GH"/>
</dbReference>
<dbReference type="InterPro" id="IPR050314">
    <property type="entry name" value="Glycosyl_Hydrlase_18"/>
</dbReference>
<dbReference type="SUPFAM" id="SSF51055">
    <property type="entry name" value="Carbohydrate binding domain"/>
    <property type="match status" value="2"/>
</dbReference>
<keyword evidence="3 7" id="KW-0378">Hydrolase</keyword>
<dbReference type="SUPFAM" id="SSF51445">
    <property type="entry name" value="(Trans)glycosidases"/>
    <property type="match status" value="1"/>
</dbReference>
<dbReference type="Gene3D" id="3.20.20.80">
    <property type="entry name" value="Glycosidases"/>
    <property type="match status" value="1"/>
</dbReference>
<feature type="chain" id="PRO_5040916605" description="chitinase" evidence="8">
    <location>
        <begin position="37"/>
        <end position="601"/>
    </location>
</feature>
<dbReference type="Gene3D" id="3.10.50.10">
    <property type="match status" value="1"/>
</dbReference>
<evidence type="ECO:0000313" key="11">
    <source>
        <dbReference type="Proteomes" id="UP001142325"/>
    </source>
</evidence>
<evidence type="ECO:0000256" key="4">
    <source>
        <dbReference type="ARBA" id="ARBA00023024"/>
    </source>
</evidence>
<accession>A0A9W6HPM5</accession>
<comment type="catalytic activity">
    <reaction evidence="1">
        <text>Random endo-hydrolysis of N-acetyl-beta-D-glucosaminide (1-&gt;4)-beta-linkages in chitin and chitodextrins.</text>
        <dbReference type="EC" id="3.2.1.14"/>
    </reaction>
</comment>
<comment type="caution">
    <text evidence="10">The sequence shown here is derived from an EMBL/GenBank/DDBJ whole genome shotgun (WGS) entry which is preliminary data.</text>
</comment>
<dbReference type="GO" id="GO:0030246">
    <property type="term" value="F:carbohydrate binding"/>
    <property type="evidence" value="ECO:0007669"/>
    <property type="project" value="InterPro"/>
</dbReference>
<keyword evidence="8" id="KW-0732">Signal</keyword>
<dbReference type="GO" id="GO:0005576">
    <property type="term" value="C:extracellular region"/>
    <property type="evidence" value="ECO:0007669"/>
    <property type="project" value="InterPro"/>
</dbReference>
<dbReference type="GO" id="GO:0008843">
    <property type="term" value="F:endochitinase activity"/>
    <property type="evidence" value="ECO:0007669"/>
    <property type="project" value="UniProtKB-EC"/>
</dbReference>
<dbReference type="InterPro" id="IPR001223">
    <property type="entry name" value="Glyco_hydro18_cat"/>
</dbReference>
<reference evidence="10" key="1">
    <citation type="journal article" date="2014" name="Int. J. Syst. Evol. Microbiol.">
        <title>Complete genome sequence of Corynebacterium casei LMG S-19264T (=DSM 44701T), isolated from a smear-ripened cheese.</title>
        <authorList>
            <consortium name="US DOE Joint Genome Institute (JGI-PGF)"/>
            <person name="Walter F."/>
            <person name="Albersmeier A."/>
            <person name="Kalinowski J."/>
            <person name="Ruckert C."/>
        </authorList>
    </citation>
    <scope>NUCLEOTIDE SEQUENCE</scope>
    <source>
        <strain evidence="10">VKM Ac-1958</strain>
    </source>
</reference>
<dbReference type="PANTHER" id="PTHR11177">
    <property type="entry name" value="CHITINASE"/>
    <property type="match status" value="1"/>
</dbReference>
<dbReference type="EC" id="3.2.1.14" evidence="2"/>
<dbReference type="InterPro" id="IPR011583">
    <property type="entry name" value="Chitinase_II/V-like_cat"/>
</dbReference>
<dbReference type="PROSITE" id="PS51910">
    <property type="entry name" value="GH18_2"/>
    <property type="match status" value="1"/>
</dbReference>
<evidence type="ECO:0000256" key="5">
    <source>
        <dbReference type="ARBA" id="ARBA00023277"/>
    </source>
</evidence>
<proteinExistence type="predicted"/>
<keyword evidence="6 7" id="KW-0326">Glycosidase</keyword>
<evidence type="ECO:0000256" key="6">
    <source>
        <dbReference type="ARBA" id="ARBA00023295"/>
    </source>
</evidence>
<dbReference type="GO" id="GO:0008061">
    <property type="term" value="F:chitin binding"/>
    <property type="evidence" value="ECO:0007669"/>
    <property type="project" value="InterPro"/>
</dbReference>
<dbReference type="Pfam" id="PF02839">
    <property type="entry name" value="CBM_5_12"/>
    <property type="match status" value="1"/>
</dbReference>
<feature type="signal peptide" evidence="8">
    <location>
        <begin position="1"/>
        <end position="36"/>
    </location>
</feature>
<keyword evidence="5" id="KW-0119">Carbohydrate metabolism</keyword>
<evidence type="ECO:0000256" key="3">
    <source>
        <dbReference type="ARBA" id="ARBA00022801"/>
    </source>
</evidence>
<dbReference type="PROSITE" id="PS51318">
    <property type="entry name" value="TAT"/>
    <property type="match status" value="1"/>
</dbReference>
<organism evidence="10 11">
    <name type="scientific">Microbacterium keratanolyticum</name>
    <dbReference type="NCBI Taxonomy" id="67574"/>
    <lineage>
        <taxon>Bacteria</taxon>
        <taxon>Bacillati</taxon>
        <taxon>Actinomycetota</taxon>
        <taxon>Actinomycetes</taxon>
        <taxon>Micrococcales</taxon>
        <taxon>Microbacteriaceae</taxon>
        <taxon>Microbacterium</taxon>
    </lineage>
</organism>
<dbReference type="GO" id="GO:0006032">
    <property type="term" value="P:chitin catabolic process"/>
    <property type="evidence" value="ECO:0007669"/>
    <property type="project" value="UniProtKB-KW"/>
</dbReference>
<dbReference type="PROSITE" id="PS01095">
    <property type="entry name" value="GH18_1"/>
    <property type="match status" value="1"/>
</dbReference>
<gene>
    <name evidence="10" type="ORF">GCM10017596_00290</name>
</gene>
<dbReference type="AlphaFoldDB" id="A0A9W6HPM5"/>
<dbReference type="Proteomes" id="UP001142325">
    <property type="component" value="Unassembled WGS sequence"/>
</dbReference>
<dbReference type="RefSeq" id="WP_204938034.1">
    <property type="nucleotide sequence ID" value="NZ_BAAAUM010000001.1"/>
</dbReference>
<evidence type="ECO:0000313" key="10">
    <source>
        <dbReference type="EMBL" id="GLK00314.1"/>
    </source>
</evidence>
<dbReference type="GO" id="GO:0005975">
    <property type="term" value="P:carbohydrate metabolic process"/>
    <property type="evidence" value="ECO:0007669"/>
    <property type="project" value="InterPro"/>
</dbReference>
<dbReference type="InterPro" id="IPR029070">
    <property type="entry name" value="Chitinase_insertion_sf"/>
</dbReference>
<name>A0A9W6HPM5_9MICO</name>
<protein>
    <recommendedName>
        <fullName evidence="2">chitinase</fullName>
        <ecNumber evidence="2">3.2.1.14</ecNumber>
    </recommendedName>
</protein>
<evidence type="ECO:0000259" key="9">
    <source>
        <dbReference type="PROSITE" id="PS51910"/>
    </source>
</evidence>
<dbReference type="SMART" id="SM00495">
    <property type="entry name" value="ChtBD3"/>
    <property type="match status" value="2"/>
</dbReference>
<dbReference type="PANTHER" id="PTHR11177:SF317">
    <property type="entry name" value="CHITINASE 12-RELATED"/>
    <property type="match status" value="1"/>
</dbReference>
<dbReference type="EMBL" id="BSET01000001">
    <property type="protein sequence ID" value="GLK00314.1"/>
    <property type="molecule type" value="Genomic_DNA"/>
</dbReference>
<keyword evidence="4" id="KW-0624">Polysaccharide degradation</keyword>
<sequence length="601" mass="63440">MTPAQSTRRSPLGKVIPLALGAALALSLGIAPAAQAAEADATDSTSTPTTTINGYRNVGYYGQWMADDPAKSLKALFIDGAHGRSITHLNYSFGNIAGDQATLDAARDAGVKGLDGVEPYTCFISDGVASAPGETGAAGEADIDFVRAFSAEESILGVADTKKQKLAGAFNQLVQLKRAYPDLKVLMSLGGWSWSKSFSTAVATPEARTKLVSSCIDLYIDGNLPEIDGRGGDGAAAGIFDGFDLDWEWPGAPDWAQEVGNVIDPVNDKANFLAFAQELRAQLDAREAENGTEYEITTFAPASPTVIRAGGWNDPALWENLDFGNIQGYDLWGPWGNQTGHQGNIYGDPAFNGGLGLDTVIATYKNAGIPATKLNLGLAAYGQGWKDAVREPGQPSGGGVAGSTRTWDELKAAGIEIEYAYTADGKFNASYGYNPSTSEFFSMDDPVAVQHKTEWAIANGLGGVDFWQLPGDVAGDLSAASLGVLTAAAPGPLAGAEKTVCEEAPLWNGSTMYARGNRVVLDGAVHEALWNTRGEYPNTTTTGGWQTIAECGADLTAVQPWYADHVYLKGAVVTHDGEEYVARWWTRNEKPGTAGSAWVVK</sequence>
<reference evidence="10" key="2">
    <citation type="submission" date="2023-01" db="EMBL/GenBank/DDBJ databases">
        <authorList>
            <person name="Sun Q."/>
            <person name="Evtushenko L."/>
        </authorList>
    </citation>
    <scope>NUCLEOTIDE SEQUENCE</scope>
    <source>
        <strain evidence="10">VKM Ac-1958</strain>
    </source>
</reference>
<dbReference type="Pfam" id="PF00704">
    <property type="entry name" value="Glyco_hydro_18"/>
    <property type="match status" value="1"/>
</dbReference>
<dbReference type="InterPro" id="IPR001579">
    <property type="entry name" value="Glyco_hydro_18_chit_AS"/>
</dbReference>
<evidence type="ECO:0000256" key="7">
    <source>
        <dbReference type="RuleBase" id="RU000489"/>
    </source>
</evidence>
<evidence type="ECO:0000256" key="1">
    <source>
        <dbReference type="ARBA" id="ARBA00000822"/>
    </source>
</evidence>
<dbReference type="InterPro" id="IPR006311">
    <property type="entry name" value="TAT_signal"/>
</dbReference>
<dbReference type="CDD" id="cd12215">
    <property type="entry name" value="ChiC_BD"/>
    <property type="match status" value="2"/>
</dbReference>
<evidence type="ECO:0000256" key="8">
    <source>
        <dbReference type="SAM" id="SignalP"/>
    </source>
</evidence>
<dbReference type="Gene3D" id="2.10.10.20">
    <property type="entry name" value="Carbohydrate-binding module superfamily 5/12"/>
    <property type="match status" value="2"/>
</dbReference>
<evidence type="ECO:0000256" key="2">
    <source>
        <dbReference type="ARBA" id="ARBA00012729"/>
    </source>
</evidence>
<feature type="domain" description="GH18" evidence="9">
    <location>
        <begin position="55"/>
        <end position="488"/>
    </location>
</feature>
<dbReference type="InterPro" id="IPR003610">
    <property type="entry name" value="CBM5/12"/>
</dbReference>
<keyword evidence="11" id="KW-1185">Reference proteome</keyword>
<keyword evidence="4" id="KW-0146">Chitin degradation</keyword>
<dbReference type="SMART" id="SM00636">
    <property type="entry name" value="Glyco_18"/>
    <property type="match status" value="1"/>
</dbReference>